<keyword evidence="2" id="KW-1185">Reference proteome</keyword>
<evidence type="ECO:0000313" key="1">
    <source>
        <dbReference type="EMBL" id="KAK8560009.1"/>
    </source>
</evidence>
<sequence>MRSLTFSGLHGRVLLDHSSTCKEWLEHVYAILDVADFTALVVLFWNAWNRRNLKVHYNKIFSALACSGECAKSSMRLVKINVEGFFRSVDEVVALGVVARDSNGLVLVGGGLNVINLLVAHNVGLSLMGLHHREVRDILCHHNNIKVKFITSNANRGNTCTS</sequence>
<gene>
    <name evidence="1" type="ORF">V6N12_012817</name>
</gene>
<name>A0ABR2EH04_9ROSI</name>
<comment type="caution">
    <text evidence="1">The sequence shown here is derived from an EMBL/GenBank/DDBJ whole genome shotgun (WGS) entry which is preliminary data.</text>
</comment>
<protein>
    <submittedName>
        <fullName evidence="1">Uncharacterized protein</fullName>
    </submittedName>
</protein>
<evidence type="ECO:0000313" key="2">
    <source>
        <dbReference type="Proteomes" id="UP001472677"/>
    </source>
</evidence>
<dbReference type="EMBL" id="JBBPBM010000014">
    <property type="protein sequence ID" value="KAK8560009.1"/>
    <property type="molecule type" value="Genomic_DNA"/>
</dbReference>
<dbReference type="Proteomes" id="UP001472677">
    <property type="component" value="Unassembled WGS sequence"/>
</dbReference>
<reference evidence="1 2" key="1">
    <citation type="journal article" date="2024" name="G3 (Bethesda)">
        <title>Genome assembly of Hibiscus sabdariffa L. provides insights into metabolisms of medicinal natural products.</title>
        <authorList>
            <person name="Kim T."/>
        </authorList>
    </citation>
    <scope>NUCLEOTIDE SEQUENCE [LARGE SCALE GENOMIC DNA]</scope>
    <source>
        <strain evidence="1">TK-2024</strain>
        <tissue evidence="1">Old leaves</tissue>
    </source>
</reference>
<accession>A0ABR2EH04</accession>
<organism evidence="1 2">
    <name type="scientific">Hibiscus sabdariffa</name>
    <name type="common">roselle</name>
    <dbReference type="NCBI Taxonomy" id="183260"/>
    <lineage>
        <taxon>Eukaryota</taxon>
        <taxon>Viridiplantae</taxon>
        <taxon>Streptophyta</taxon>
        <taxon>Embryophyta</taxon>
        <taxon>Tracheophyta</taxon>
        <taxon>Spermatophyta</taxon>
        <taxon>Magnoliopsida</taxon>
        <taxon>eudicotyledons</taxon>
        <taxon>Gunneridae</taxon>
        <taxon>Pentapetalae</taxon>
        <taxon>rosids</taxon>
        <taxon>malvids</taxon>
        <taxon>Malvales</taxon>
        <taxon>Malvaceae</taxon>
        <taxon>Malvoideae</taxon>
        <taxon>Hibiscus</taxon>
    </lineage>
</organism>
<proteinExistence type="predicted"/>